<evidence type="ECO:0000256" key="1">
    <source>
        <dbReference type="PIRNR" id="PIRNR028103"/>
    </source>
</evidence>
<comment type="subcellular location">
    <subcellularLocation>
        <location evidence="1">Cytoplasm</location>
    </subcellularLocation>
</comment>
<keyword evidence="1" id="KW-0963">Cytoplasm</keyword>
<keyword evidence="1" id="KW-0804">Transcription</keyword>
<reference evidence="2 3" key="2">
    <citation type="journal article" date="2018" name="J. Invertebr. Pathol.">
        <title>'Candidatus Aquirickettsiella gammari' (Gammaproteobacteria: Legionellales: Coxiellaceae): A bacterial pathogen of the freshwater crustacean Gammarus fossarum (Malacostraca: Amphipoda).</title>
        <authorList>
            <person name="Bojko J."/>
            <person name="Dunn A.M."/>
            <person name="Stebbing P.D."/>
            <person name="van Aerle R."/>
            <person name="Bacela-Spychalska K."/>
            <person name="Bean T.P."/>
            <person name="Urrutia A."/>
            <person name="Stentiford G.D."/>
        </authorList>
    </citation>
    <scope>NUCLEOTIDE SEQUENCE [LARGE SCALE GENOMIC DNA]</scope>
    <source>
        <strain evidence="2">RA15029</strain>
    </source>
</reference>
<keyword evidence="1" id="KW-0678">Repressor</keyword>
<dbReference type="PANTHER" id="PTHR34875:SF5">
    <property type="entry name" value="GLYCINE CLEAVAGE SYSTEM TRANSCRIPTIONAL REPRESSOR"/>
    <property type="match status" value="1"/>
</dbReference>
<dbReference type="PANTHER" id="PTHR34875">
    <property type="entry name" value="UPF0237 PROTEIN MJ1558"/>
    <property type="match status" value="1"/>
</dbReference>
<proteinExistence type="predicted"/>
<name>A0A370CME5_9COXI</name>
<dbReference type="GO" id="GO:0005737">
    <property type="term" value="C:cytoplasm"/>
    <property type="evidence" value="ECO:0007669"/>
    <property type="project" value="UniProtKB-SubCell"/>
</dbReference>
<evidence type="ECO:0000313" key="3">
    <source>
        <dbReference type="Proteomes" id="UP000226429"/>
    </source>
</evidence>
<dbReference type="EMBL" id="NMOS02000001">
    <property type="protein sequence ID" value="RDH41086.1"/>
    <property type="molecule type" value="Genomic_DNA"/>
</dbReference>
<dbReference type="SUPFAM" id="SSF55021">
    <property type="entry name" value="ACT-like"/>
    <property type="match status" value="1"/>
</dbReference>
<reference evidence="2 3" key="1">
    <citation type="journal article" date="2017" name="Int. J. Syst. Evol. Microbiol.">
        <title>Aquarickettsiella crustaci n. gen. n. sp. (Gammaproteobacteria: Legionellales: Coxiellaceae); a bacterial pathogen of the freshwater crustacean: Gammarus fossarum (Malacostraca: Amphipoda).</title>
        <authorList>
            <person name="Bojko J."/>
            <person name="Dunn A.M."/>
            <person name="Stebbing P.D."/>
            <person name="Van Aerle R."/>
            <person name="Bacela-Spychalska K."/>
            <person name="Bean T.P."/>
            <person name="Stentiford G.D."/>
        </authorList>
    </citation>
    <scope>NUCLEOTIDE SEQUENCE [LARGE SCALE GENOMIC DNA]</scope>
    <source>
        <strain evidence="2">RA15029</strain>
    </source>
</reference>
<organism evidence="2 3">
    <name type="scientific">Candidatus Aquirickettsiella gammari</name>
    <dbReference type="NCBI Taxonomy" id="2016198"/>
    <lineage>
        <taxon>Bacteria</taxon>
        <taxon>Pseudomonadati</taxon>
        <taxon>Pseudomonadota</taxon>
        <taxon>Gammaproteobacteria</taxon>
        <taxon>Legionellales</taxon>
        <taxon>Coxiellaceae</taxon>
        <taxon>Candidatus Aquirickettsiella</taxon>
    </lineage>
</organism>
<dbReference type="InterPro" id="IPR050990">
    <property type="entry name" value="UPF0237/GcvR_regulator"/>
</dbReference>
<dbReference type="Gene3D" id="3.30.70.260">
    <property type="match status" value="2"/>
</dbReference>
<dbReference type="AlphaFoldDB" id="A0A370CME5"/>
<keyword evidence="3" id="KW-1185">Reference proteome</keyword>
<comment type="caution">
    <text evidence="2">The sequence shown here is derived from an EMBL/GenBank/DDBJ whole genome shotgun (WGS) entry which is preliminary data.</text>
</comment>
<dbReference type="Pfam" id="PF13740">
    <property type="entry name" value="ACT_6"/>
    <property type="match status" value="1"/>
</dbReference>
<dbReference type="PIRSF" id="PIRSF028103">
    <property type="entry name" value="GcvR"/>
    <property type="match status" value="1"/>
</dbReference>
<gene>
    <name evidence="2" type="ORF">CFE62_000245</name>
</gene>
<dbReference type="InterPro" id="IPR016867">
    <property type="entry name" value="GcvR"/>
</dbReference>
<protein>
    <recommendedName>
        <fullName evidence="1">Glycine cleavage system transcriptional repressor</fullName>
    </recommendedName>
</protein>
<evidence type="ECO:0000313" key="2">
    <source>
        <dbReference type="EMBL" id="RDH41086.1"/>
    </source>
</evidence>
<dbReference type="GO" id="GO:0006355">
    <property type="term" value="P:regulation of DNA-templated transcription"/>
    <property type="evidence" value="ECO:0007669"/>
    <property type="project" value="UniProtKB-UniRule"/>
</dbReference>
<dbReference type="Proteomes" id="UP000226429">
    <property type="component" value="Unassembled WGS sequence"/>
</dbReference>
<dbReference type="InterPro" id="IPR045865">
    <property type="entry name" value="ACT-like_dom_sf"/>
</dbReference>
<accession>A0A370CME5</accession>
<sequence length="171" mass="19148">MENLVVVVLGLTENQLTDQVFKLVAHSSCHIVDARVNTTATHITMTLLIGGAWNTIAKFETLIKKYEGQVLVARTQFRAAQPDNFPYSSYIVAPDTSDVLAKITQFLSEQEVTLYNLHIESYKAPITEAAMLGISLSFGFPAHHLVADFREHFIVFCDENNFDVAMEPQKN</sequence>